<dbReference type="AlphaFoldDB" id="A0A2S9WRS0"/>
<evidence type="ECO:0000313" key="10">
    <source>
        <dbReference type="Proteomes" id="UP000239532"/>
    </source>
</evidence>
<evidence type="ECO:0000256" key="6">
    <source>
        <dbReference type="ARBA" id="ARBA00022989"/>
    </source>
</evidence>
<evidence type="ECO:0000256" key="8">
    <source>
        <dbReference type="SAM" id="Phobius"/>
    </source>
</evidence>
<name>A0A2S9WRS0_9FLAO</name>
<feature type="transmembrane region" description="Helical" evidence="8">
    <location>
        <begin position="70"/>
        <end position="93"/>
    </location>
</feature>
<accession>A0A2S9WRS0</accession>
<comment type="caution">
    <text evidence="9">The sequence shown here is derived from an EMBL/GenBank/DDBJ whole genome shotgun (WGS) entry which is preliminary data.</text>
</comment>
<evidence type="ECO:0000256" key="7">
    <source>
        <dbReference type="ARBA" id="ARBA00023136"/>
    </source>
</evidence>
<feature type="transmembrane region" description="Helical" evidence="8">
    <location>
        <begin position="281"/>
        <end position="300"/>
    </location>
</feature>
<dbReference type="PANTHER" id="PTHR21716:SF53">
    <property type="entry name" value="PERMEASE PERM-RELATED"/>
    <property type="match status" value="1"/>
</dbReference>
<keyword evidence="3" id="KW-0813">Transport</keyword>
<reference evidence="9 10" key="1">
    <citation type="submission" date="2016-11" db="EMBL/GenBank/DDBJ databases">
        <title>Trade-off between light-utilization and light-protection in marine flavobacteria.</title>
        <authorList>
            <person name="Kumagai Y."/>
        </authorList>
    </citation>
    <scope>NUCLEOTIDE SEQUENCE [LARGE SCALE GENOMIC DNA]</scope>
    <source>
        <strain evidence="9 10">JCM 17109</strain>
    </source>
</reference>
<evidence type="ECO:0000256" key="4">
    <source>
        <dbReference type="ARBA" id="ARBA00022475"/>
    </source>
</evidence>
<sequence length="367" mass="40887">MGTRATSRAIAFGLLRALLIIAGVFLLAWFLWEIQSVLFYIGFAAVLSLVGRPIVLFLRDRLNFPNTLAVIVTLIILFSVIVGAILMIIPVIAEQGENISKIDIEEVKDNLEILNTQISDYFGISKVNVLERIQNLEFVRENLTMDLIPQFVNGLFGTLGSLLIGLFSILFISFFLLKDSRLLLEGVLVFSKKGNEGQFLRAFTKIKQLLSRYFIGLIFQILIIFVLYGILLLSLGTENALIIAFFCALLNLIPYLGPAIGYFLMSAFVISDNLGANFTEIILPQLIVVSIGYGIIQMIDNFLNQPLIFGKSVKSHPLEIFIIILIAGLLFGIIGLVLAIPTYTAIKVISKEFLSEYKIVKKLTQNL</sequence>
<keyword evidence="4" id="KW-1003">Cell membrane</keyword>
<feature type="transmembrane region" description="Helical" evidence="8">
    <location>
        <begin position="155"/>
        <end position="177"/>
    </location>
</feature>
<comment type="subcellular location">
    <subcellularLocation>
        <location evidence="1">Cell membrane</location>
        <topology evidence="1">Multi-pass membrane protein</topology>
    </subcellularLocation>
</comment>
<dbReference type="Proteomes" id="UP000239532">
    <property type="component" value="Unassembled WGS sequence"/>
</dbReference>
<evidence type="ECO:0000313" key="9">
    <source>
        <dbReference type="EMBL" id="PRP66139.1"/>
    </source>
</evidence>
<feature type="transmembrane region" description="Helical" evidence="8">
    <location>
        <begin position="241"/>
        <end position="269"/>
    </location>
</feature>
<keyword evidence="10" id="KW-1185">Reference proteome</keyword>
<organism evidence="9 10">
    <name type="scientific">Nonlabens agnitus</name>
    <dbReference type="NCBI Taxonomy" id="870484"/>
    <lineage>
        <taxon>Bacteria</taxon>
        <taxon>Pseudomonadati</taxon>
        <taxon>Bacteroidota</taxon>
        <taxon>Flavobacteriia</taxon>
        <taxon>Flavobacteriales</taxon>
        <taxon>Flavobacteriaceae</taxon>
        <taxon>Nonlabens</taxon>
    </lineage>
</organism>
<feature type="transmembrane region" description="Helical" evidence="8">
    <location>
        <begin position="320"/>
        <end position="346"/>
    </location>
</feature>
<proteinExistence type="inferred from homology"/>
<dbReference type="InterPro" id="IPR002549">
    <property type="entry name" value="AI-2E-like"/>
</dbReference>
<dbReference type="GO" id="GO:0005886">
    <property type="term" value="C:plasma membrane"/>
    <property type="evidence" value="ECO:0007669"/>
    <property type="project" value="UniProtKB-SubCell"/>
</dbReference>
<dbReference type="Pfam" id="PF01594">
    <property type="entry name" value="AI-2E_transport"/>
    <property type="match status" value="1"/>
</dbReference>
<gene>
    <name evidence="9" type="ORF">BST86_03070</name>
</gene>
<keyword evidence="6 8" id="KW-1133">Transmembrane helix</keyword>
<feature type="transmembrane region" description="Helical" evidence="8">
    <location>
        <begin position="213"/>
        <end position="235"/>
    </location>
</feature>
<evidence type="ECO:0000256" key="3">
    <source>
        <dbReference type="ARBA" id="ARBA00022448"/>
    </source>
</evidence>
<evidence type="ECO:0000256" key="1">
    <source>
        <dbReference type="ARBA" id="ARBA00004651"/>
    </source>
</evidence>
<keyword evidence="7 8" id="KW-0472">Membrane</keyword>
<feature type="transmembrane region" description="Helical" evidence="8">
    <location>
        <begin position="12"/>
        <end position="32"/>
    </location>
</feature>
<keyword evidence="5 8" id="KW-0812">Transmembrane</keyword>
<comment type="similarity">
    <text evidence="2">Belongs to the autoinducer-2 exporter (AI-2E) (TC 2.A.86) family.</text>
</comment>
<dbReference type="RefSeq" id="WP_105981981.1">
    <property type="nucleotide sequence ID" value="NZ_MQUC01000003.1"/>
</dbReference>
<dbReference type="EMBL" id="MQUC01000003">
    <property type="protein sequence ID" value="PRP66139.1"/>
    <property type="molecule type" value="Genomic_DNA"/>
</dbReference>
<dbReference type="OrthoDB" id="9793390at2"/>
<evidence type="ECO:0000256" key="5">
    <source>
        <dbReference type="ARBA" id="ARBA00022692"/>
    </source>
</evidence>
<dbReference type="GO" id="GO:0055085">
    <property type="term" value="P:transmembrane transport"/>
    <property type="evidence" value="ECO:0007669"/>
    <property type="project" value="TreeGrafter"/>
</dbReference>
<protein>
    <submittedName>
        <fullName evidence="9">AI-2E family transporter</fullName>
    </submittedName>
</protein>
<evidence type="ECO:0000256" key="2">
    <source>
        <dbReference type="ARBA" id="ARBA00009773"/>
    </source>
</evidence>
<feature type="transmembrane region" description="Helical" evidence="8">
    <location>
        <begin position="38"/>
        <end position="58"/>
    </location>
</feature>
<dbReference type="PANTHER" id="PTHR21716">
    <property type="entry name" value="TRANSMEMBRANE PROTEIN"/>
    <property type="match status" value="1"/>
</dbReference>